<comment type="caution">
    <text evidence="7">The sequence shown here is derived from an EMBL/GenBank/DDBJ whole genome shotgun (WGS) entry which is preliminary data.</text>
</comment>
<dbReference type="Pfam" id="PF00587">
    <property type="entry name" value="tRNA-synt_2b"/>
    <property type="match status" value="1"/>
</dbReference>
<organism evidence="7 8">
    <name type="scientific">Candidatus Magasanikbacteria bacterium GW2011_GWC2_41_17</name>
    <dbReference type="NCBI Taxonomy" id="1619048"/>
    <lineage>
        <taxon>Bacteria</taxon>
        <taxon>Candidatus Magasanikiibacteriota</taxon>
    </lineage>
</organism>
<protein>
    <submittedName>
        <fullName evidence="7">Glycine-tRNA ligase</fullName>
    </submittedName>
</protein>
<dbReference type="InterPro" id="IPR002314">
    <property type="entry name" value="aa-tRNA-synt_IIb"/>
</dbReference>
<dbReference type="GO" id="GO:0004820">
    <property type="term" value="F:glycine-tRNA ligase activity"/>
    <property type="evidence" value="ECO:0007669"/>
    <property type="project" value="TreeGrafter"/>
</dbReference>
<dbReference type="Gene3D" id="3.30.930.10">
    <property type="entry name" value="Bira Bifunctional Protein, Domain 2"/>
    <property type="match status" value="1"/>
</dbReference>
<dbReference type="InterPro" id="IPR006195">
    <property type="entry name" value="aa-tRNA-synth_II"/>
</dbReference>
<accession>A0A0G0XRN3</accession>
<evidence type="ECO:0000259" key="6">
    <source>
        <dbReference type="PROSITE" id="PS50862"/>
    </source>
</evidence>
<dbReference type="PRINTS" id="PR01043">
    <property type="entry name" value="TRNASYNTHGLY"/>
</dbReference>
<evidence type="ECO:0000256" key="1">
    <source>
        <dbReference type="ARBA" id="ARBA00022598"/>
    </source>
</evidence>
<dbReference type="Proteomes" id="UP000034108">
    <property type="component" value="Unassembled WGS sequence"/>
</dbReference>
<evidence type="ECO:0000256" key="3">
    <source>
        <dbReference type="ARBA" id="ARBA00022840"/>
    </source>
</evidence>
<dbReference type="PANTHER" id="PTHR10745">
    <property type="entry name" value="GLYCYL-TRNA SYNTHETASE/DNA POLYMERASE SUBUNIT GAMMA-2"/>
    <property type="match status" value="1"/>
</dbReference>
<evidence type="ECO:0000256" key="5">
    <source>
        <dbReference type="ARBA" id="ARBA00023146"/>
    </source>
</evidence>
<dbReference type="InterPro" id="IPR027031">
    <property type="entry name" value="Gly-tRNA_synthase/POLG2"/>
</dbReference>
<name>A0A0G0XRN3_9BACT</name>
<evidence type="ECO:0000256" key="2">
    <source>
        <dbReference type="ARBA" id="ARBA00022741"/>
    </source>
</evidence>
<sequence length="153" mass="18254">MPFGIAQIGKAFRNEITVENYIFRVREFEQMEVEYFINPKDWEKHFEQWLAMMKKWCAFLGLSESDLMFHEIPDNERAFYSKRTIDIEYNFPFGMKELFGLAYRTDFDLSRHQKFSGEDLSYLDAETGEKFIPHVIEPSLGLQRSVLATLLYH</sequence>
<keyword evidence="2" id="KW-0547">Nucleotide-binding</keyword>
<dbReference type="STRING" id="1619048.UU49_C0005G0038"/>
<reference evidence="7 8" key="1">
    <citation type="journal article" date="2015" name="Nature">
        <title>rRNA introns, odd ribosomes, and small enigmatic genomes across a large radiation of phyla.</title>
        <authorList>
            <person name="Brown C.T."/>
            <person name="Hug L.A."/>
            <person name="Thomas B.C."/>
            <person name="Sharon I."/>
            <person name="Castelle C.J."/>
            <person name="Singh A."/>
            <person name="Wilkins M.J."/>
            <person name="Williams K.H."/>
            <person name="Banfield J.F."/>
        </authorList>
    </citation>
    <scope>NUCLEOTIDE SEQUENCE [LARGE SCALE GENOMIC DNA]</scope>
</reference>
<keyword evidence="4" id="KW-0648">Protein biosynthesis</keyword>
<evidence type="ECO:0000313" key="8">
    <source>
        <dbReference type="Proteomes" id="UP000034108"/>
    </source>
</evidence>
<evidence type="ECO:0000313" key="7">
    <source>
        <dbReference type="EMBL" id="KKR99580.1"/>
    </source>
</evidence>
<dbReference type="PROSITE" id="PS50862">
    <property type="entry name" value="AA_TRNA_LIGASE_II"/>
    <property type="match status" value="1"/>
</dbReference>
<keyword evidence="1 7" id="KW-0436">Ligase</keyword>
<dbReference type="PATRIC" id="fig|1619048.3.peg.210"/>
<feature type="domain" description="Aminoacyl-transfer RNA synthetases class-II family profile" evidence="6">
    <location>
        <begin position="1"/>
        <end position="153"/>
    </location>
</feature>
<proteinExistence type="predicted"/>
<dbReference type="GO" id="GO:0005524">
    <property type="term" value="F:ATP binding"/>
    <property type="evidence" value="ECO:0007669"/>
    <property type="project" value="UniProtKB-KW"/>
</dbReference>
<dbReference type="GO" id="GO:0005737">
    <property type="term" value="C:cytoplasm"/>
    <property type="evidence" value="ECO:0007669"/>
    <property type="project" value="TreeGrafter"/>
</dbReference>
<keyword evidence="5" id="KW-0030">Aminoacyl-tRNA synthetase</keyword>
<dbReference type="InterPro" id="IPR045864">
    <property type="entry name" value="aa-tRNA-synth_II/BPL/LPL"/>
</dbReference>
<dbReference type="SUPFAM" id="SSF55681">
    <property type="entry name" value="Class II aaRS and biotin synthetases"/>
    <property type="match status" value="1"/>
</dbReference>
<dbReference type="PANTHER" id="PTHR10745:SF8">
    <property type="entry name" value="DNA POLYMERASE SUBUNIT GAMMA-2, MITOCHONDRIAL"/>
    <property type="match status" value="1"/>
</dbReference>
<gene>
    <name evidence="7" type="ORF">UU49_C0005G0038</name>
</gene>
<keyword evidence="3" id="KW-0067">ATP-binding</keyword>
<dbReference type="AlphaFoldDB" id="A0A0G0XRN3"/>
<dbReference type="EMBL" id="LCAV01000005">
    <property type="protein sequence ID" value="KKR99580.1"/>
    <property type="molecule type" value="Genomic_DNA"/>
</dbReference>
<dbReference type="GO" id="GO:0006426">
    <property type="term" value="P:glycyl-tRNA aminoacylation"/>
    <property type="evidence" value="ECO:0007669"/>
    <property type="project" value="TreeGrafter"/>
</dbReference>
<evidence type="ECO:0000256" key="4">
    <source>
        <dbReference type="ARBA" id="ARBA00022917"/>
    </source>
</evidence>